<dbReference type="CDD" id="cd04732">
    <property type="entry name" value="HisA"/>
    <property type="match status" value="1"/>
</dbReference>
<dbReference type="HAMAP" id="MF_01014">
    <property type="entry name" value="HisA"/>
    <property type="match status" value="1"/>
</dbReference>
<evidence type="ECO:0000256" key="10">
    <source>
        <dbReference type="RuleBase" id="RU003657"/>
    </source>
</evidence>
<dbReference type="InterPro" id="IPR013785">
    <property type="entry name" value="Aldolase_TIM"/>
</dbReference>
<sequence>MINKNQVMIYIPAIDIKDNRCVRLYKGNMKAYKIYKNSPIEVIDEFQLDASSILHIVDLDGAVYGKPKNFNLIKSFITLANCNIQLGGGIRNMDTVERYLDIGVSKIILGTSVLTNTSFLYNACYKHPGRICVSVDTLNDMILDRGWTNNTGRNYHDIIQMVTDLNISFIVWTDIDRDGAMSGINIEGLLKMIRESKLPVIASGGVTNISDLIYLKNNLNDSLAGVICGRALYEGAISIDIIKLIENN</sequence>
<proteinExistence type="inferred from homology"/>
<dbReference type="InterPro" id="IPR006062">
    <property type="entry name" value="His_biosynth"/>
</dbReference>
<feature type="active site" description="Proton donor" evidence="9">
    <location>
        <position position="136"/>
    </location>
</feature>
<evidence type="ECO:0000313" key="12">
    <source>
        <dbReference type="Proteomes" id="UP000229529"/>
    </source>
</evidence>
<comment type="catalytic activity">
    <reaction evidence="1 9">
        <text>1-(5-phospho-beta-D-ribosyl)-5-[(5-phospho-beta-D-ribosylamino)methylideneamino]imidazole-4-carboxamide = 5-[(5-phospho-1-deoxy-D-ribulos-1-ylimino)methylamino]-1-(5-phospho-beta-D-ribosyl)imidazole-4-carboxamide</text>
        <dbReference type="Rhea" id="RHEA:15469"/>
        <dbReference type="ChEBI" id="CHEBI:58435"/>
        <dbReference type="ChEBI" id="CHEBI:58525"/>
        <dbReference type="EC" id="5.3.1.16"/>
    </reaction>
</comment>
<dbReference type="PANTHER" id="PTHR43090:SF2">
    <property type="entry name" value="1-(5-PHOSPHORIBOSYL)-5-[(5-PHOSPHORIBOSYLAMINO)METHYLIDENEAMINO] IMIDAZOLE-4-CARBOXAMIDE ISOMERASE"/>
    <property type="match status" value="1"/>
</dbReference>
<evidence type="ECO:0000256" key="5">
    <source>
        <dbReference type="ARBA" id="ARBA00022490"/>
    </source>
</evidence>
<comment type="subcellular location">
    <subcellularLocation>
        <location evidence="2 9">Cytoplasm</location>
    </subcellularLocation>
</comment>
<evidence type="ECO:0000256" key="6">
    <source>
        <dbReference type="ARBA" id="ARBA00022605"/>
    </source>
</evidence>
<dbReference type="EMBL" id="NXGS01000064">
    <property type="protein sequence ID" value="PIM96390.1"/>
    <property type="molecule type" value="Genomic_DNA"/>
</dbReference>
<evidence type="ECO:0000256" key="7">
    <source>
        <dbReference type="ARBA" id="ARBA00023102"/>
    </source>
</evidence>
<keyword evidence="7 9" id="KW-0368">Histidine biosynthesis</keyword>
<dbReference type="Proteomes" id="UP000229529">
    <property type="component" value="Unassembled WGS sequence"/>
</dbReference>
<dbReference type="EC" id="5.3.1.16" evidence="9"/>
<organism evidence="11 12">
    <name type="scientific">Candidatus Hodgkinia cicadicola</name>
    <dbReference type="NCBI Taxonomy" id="573658"/>
    <lineage>
        <taxon>Bacteria</taxon>
        <taxon>Pseudomonadati</taxon>
        <taxon>Pseudomonadota</taxon>
        <taxon>Alphaproteobacteria</taxon>
        <taxon>Hyphomicrobiales</taxon>
        <taxon>Candidatus Hodgkinia</taxon>
    </lineage>
</organism>
<dbReference type="InterPro" id="IPR044524">
    <property type="entry name" value="Isoase_HisA-like"/>
</dbReference>
<evidence type="ECO:0000256" key="2">
    <source>
        <dbReference type="ARBA" id="ARBA00004496"/>
    </source>
</evidence>
<reference evidence="11" key="1">
    <citation type="submission" date="2017-09" db="EMBL/GenBank/DDBJ databases">
        <authorList>
            <person name="Campbell M.A."/>
            <person name="Lukasik P."/>
            <person name="Simon C."/>
            <person name="McCutcheon J.P."/>
        </authorList>
    </citation>
    <scope>NUCLEOTIDE SEQUENCE [LARGE SCALE GENOMIC DNA]</scope>
    <source>
        <strain evidence="11">ALECUR</strain>
    </source>
</reference>
<dbReference type="Gene3D" id="3.20.20.70">
    <property type="entry name" value="Aldolase class I"/>
    <property type="match status" value="1"/>
</dbReference>
<keyword evidence="12" id="KW-1185">Reference proteome</keyword>
<evidence type="ECO:0000256" key="3">
    <source>
        <dbReference type="ARBA" id="ARBA00005133"/>
    </source>
</evidence>
<comment type="similarity">
    <text evidence="4 9 10">Belongs to the HisA/HisF family.</text>
</comment>
<evidence type="ECO:0000313" key="11">
    <source>
        <dbReference type="EMBL" id="PIM96390.1"/>
    </source>
</evidence>
<dbReference type="Pfam" id="PF00977">
    <property type="entry name" value="His_biosynth"/>
    <property type="match status" value="1"/>
</dbReference>
<evidence type="ECO:0000256" key="4">
    <source>
        <dbReference type="ARBA" id="ARBA00009667"/>
    </source>
</evidence>
<comment type="caution">
    <text evidence="11">The sequence shown here is derived from an EMBL/GenBank/DDBJ whole genome shotgun (WGS) entry which is preliminary data.</text>
</comment>
<keyword evidence="8 9" id="KW-0413">Isomerase</keyword>
<dbReference type="GO" id="GO:0003949">
    <property type="term" value="F:1-(5-phosphoribosyl)-5-[(5-phosphoribosylamino)methylideneamino]imidazole-4-carboxamide isomerase activity"/>
    <property type="evidence" value="ECO:0007669"/>
    <property type="project" value="UniProtKB-EC"/>
</dbReference>
<evidence type="ECO:0000256" key="1">
    <source>
        <dbReference type="ARBA" id="ARBA00000901"/>
    </source>
</evidence>
<feature type="active site" description="Proton acceptor" evidence="9">
    <location>
        <position position="15"/>
    </location>
</feature>
<keyword evidence="5 9" id="KW-0963">Cytoplasm</keyword>
<gene>
    <name evidence="9 11" type="primary">hisA</name>
    <name evidence="11" type="ORF">alecur_96</name>
</gene>
<evidence type="ECO:0000256" key="8">
    <source>
        <dbReference type="ARBA" id="ARBA00023235"/>
    </source>
</evidence>
<dbReference type="PANTHER" id="PTHR43090">
    <property type="entry name" value="1-(5-PHOSPHORIBOSYL)-5-[(5-PHOSPHORIBOSYLAMINO)METHYLIDENEAMINO] IMIDAZOLE-4-CARBOXAMIDE ISOMERASE"/>
    <property type="match status" value="1"/>
</dbReference>
<keyword evidence="6 9" id="KW-0028">Amino-acid biosynthesis</keyword>
<comment type="pathway">
    <text evidence="3 9">Amino-acid biosynthesis; L-histidine biosynthesis; L-histidine from 5-phospho-alpha-D-ribose 1-diphosphate: step 4/9.</text>
</comment>
<evidence type="ECO:0000256" key="9">
    <source>
        <dbReference type="HAMAP-Rule" id="MF_01014"/>
    </source>
</evidence>
<name>A0ABX4MHH2_9HYPH</name>
<dbReference type="InterPro" id="IPR011060">
    <property type="entry name" value="RibuloseP-bd_barrel"/>
</dbReference>
<dbReference type="SUPFAM" id="SSF51366">
    <property type="entry name" value="Ribulose-phoshate binding barrel"/>
    <property type="match status" value="1"/>
</dbReference>
<protein>
    <recommendedName>
        <fullName evidence="9">1-(5-phosphoribosyl)-5-[(5-phosphoribosylamino)methylideneamino] imidazole-4-carboxamide isomerase</fullName>
        <ecNumber evidence="9">5.3.1.16</ecNumber>
    </recommendedName>
    <alternativeName>
        <fullName evidence="9">Phosphoribosylformimino-5-aminoimidazole carboxamide ribotide isomerase</fullName>
    </alternativeName>
</protein>
<accession>A0ABX4MHH2</accession>
<dbReference type="InterPro" id="IPR023016">
    <property type="entry name" value="HisA/PriA"/>
</dbReference>